<feature type="domain" description="Abortive phage infection protein C-terminal" evidence="1">
    <location>
        <begin position="230"/>
        <end position="437"/>
    </location>
</feature>
<organism evidence="2 3">
    <name type="scientific">Geodermatophilus pulveris</name>
    <dbReference type="NCBI Taxonomy" id="1564159"/>
    <lineage>
        <taxon>Bacteria</taxon>
        <taxon>Bacillati</taxon>
        <taxon>Actinomycetota</taxon>
        <taxon>Actinomycetes</taxon>
        <taxon>Geodermatophilales</taxon>
        <taxon>Geodermatophilaceae</taxon>
        <taxon>Geodermatophilus</taxon>
    </lineage>
</organism>
<dbReference type="OrthoDB" id="9806213at2"/>
<proteinExistence type="predicted"/>
<evidence type="ECO:0000313" key="2">
    <source>
        <dbReference type="EMBL" id="SNS79092.1"/>
    </source>
</evidence>
<protein>
    <submittedName>
        <fullName evidence="2">AIPR protein</fullName>
    </submittedName>
</protein>
<dbReference type="Pfam" id="PF10592">
    <property type="entry name" value="AIPR"/>
    <property type="match status" value="1"/>
</dbReference>
<dbReference type="RefSeq" id="WP_089306552.1">
    <property type="nucleotide sequence ID" value="NZ_FZOO01000008.1"/>
</dbReference>
<keyword evidence="3" id="KW-1185">Reference proteome</keyword>
<reference evidence="3" key="1">
    <citation type="submission" date="2017-06" db="EMBL/GenBank/DDBJ databases">
        <authorList>
            <person name="Varghese N."/>
            <person name="Submissions S."/>
        </authorList>
    </citation>
    <scope>NUCLEOTIDE SEQUENCE [LARGE SCALE GENOMIC DNA]</scope>
    <source>
        <strain evidence="3">DSM 46839</strain>
    </source>
</reference>
<evidence type="ECO:0000259" key="1">
    <source>
        <dbReference type="Pfam" id="PF10592"/>
    </source>
</evidence>
<gene>
    <name evidence="2" type="ORF">SAMN06893096_10837</name>
</gene>
<dbReference type="AlphaFoldDB" id="A0A239HCS4"/>
<accession>A0A239HCS4</accession>
<evidence type="ECO:0000313" key="3">
    <source>
        <dbReference type="Proteomes" id="UP000198373"/>
    </source>
</evidence>
<name>A0A239HCS4_9ACTN</name>
<dbReference type="InterPro" id="IPR018891">
    <property type="entry name" value="AIPR_C"/>
</dbReference>
<dbReference type="Proteomes" id="UP000198373">
    <property type="component" value="Unassembled WGS sequence"/>
</dbReference>
<sequence length="565" mass="62268">MDATSRRLLESQFAVHQIGDRSASAAMLAWFLTHVERLDPEEVPLAICDGSGDKGIDALTVNDDLSEVTLYQSKRIESSTKTQGDNDMKNLMGAARYFLTPESVDGLLASRPNLELRRLLLRHEVRDKIAQGYRVRRLVFVSNATLDAAGSSFQAAMAGQEPALDVWHGERVAAVAERVVRAGVRPEHTTLIAATAPLLDELNGQAKLAVALVPATELVKLPGLDDLTLFSRNVRLSAGNTRINRELAKTVADPGEHELFPASHNGITLLTLGLKVRGSRLGLQGVTVVNGCQSLLALHRARQTLTPQLKLLVKVIQLPDPNSTLSDTITYRANNQNAVNIRDQRSTDSIQLDLQRHVKEKFGSTFAYTIKVGERGYADRSLDNTLAAQLIMAAYRRRPAAAVRKVRLFDQDYHSVFSSDIDADKLFLLSLISEAVEVARDDLRGELRSSFSSVRFVVVSLLAELLLLTDAGARLLEKPGLWLPNQTDKVLSFLTERARDVASNINDYVKDAVDTAVREDGDFDAKTVFMSTTGIAPLRREIVTFSRRLHSRDPGYLFDLAPQDA</sequence>
<dbReference type="EMBL" id="FZOO01000008">
    <property type="protein sequence ID" value="SNS79092.1"/>
    <property type="molecule type" value="Genomic_DNA"/>
</dbReference>